<evidence type="ECO:0000256" key="8">
    <source>
        <dbReference type="PROSITE-ProRule" id="PRU10007"/>
    </source>
</evidence>
<proteinExistence type="inferred from homology"/>
<dbReference type="PANTHER" id="PTHR42986">
    <property type="entry name" value="BENZALDEHYDE DEHYDROGENASE YFMT"/>
    <property type="match status" value="1"/>
</dbReference>
<dbReference type="STRING" id="1236970.JCM9140_4239"/>
<evidence type="ECO:0000256" key="1">
    <source>
        <dbReference type="ARBA" id="ARBA00009986"/>
    </source>
</evidence>
<dbReference type="OrthoDB" id="9762913at2"/>
<dbReference type="InterPro" id="IPR016160">
    <property type="entry name" value="Ald_DH_CS_CYS"/>
</dbReference>
<evidence type="ECO:0000256" key="7">
    <source>
        <dbReference type="ARBA" id="ARBA00067277"/>
    </source>
</evidence>
<dbReference type="Gene3D" id="3.40.309.10">
    <property type="entry name" value="Aldehyde Dehydrogenase, Chain A, domain 2"/>
    <property type="match status" value="1"/>
</dbReference>
<dbReference type="RefSeq" id="WP_034750205.1">
    <property type="nucleotide sequence ID" value="NZ_BAUT01000079.1"/>
</dbReference>
<dbReference type="GO" id="GO:0016620">
    <property type="term" value="F:oxidoreductase activity, acting on the aldehyde or oxo group of donors, NAD or NADP as acceptor"/>
    <property type="evidence" value="ECO:0007669"/>
    <property type="project" value="InterPro"/>
</dbReference>
<dbReference type="AlphaFoldDB" id="W4Q7J6"/>
<evidence type="ECO:0000313" key="11">
    <source>
        <dbReference type="EMBL" id="GAE28051.1"/>
    </source>
</evidence>
<feature type="domain" description="Aldehyde dehydrogenase" evidence="10">
    <location>
        <begin position="15"/>
        <end position="474"/>
    </location>
</feature>
<dbReference type="InterPro" id="IPR016161">
    <property type="entry name" value="Ald_DH/histidinol_DH"/>
</dbReference>
<keyword evidence="3" id="KW-0520">NAD</keyword>
<sequence length="486" mass="53129">MKYSKWNQMYIDGTWREGTSDKTFQNDNPYSGEIISEIKLASKADVDEAYEAAKNGQQEWEKTPAIEKTKIIEKAISIIEERSAEFAEILIEEAGSSALKANVELHHIAIAFMKEAATYPLRMHKESIPSIISGKENTLTRLPVGVVGVISPWNFPFHLTMRSVVSALATGNGVVLKPATFTYISGGLLLADIFEKAGLPKGLLNVVVGSGSEIGDYMVEHPIPRMISFTGSTEVGQRIGRLAGGKLKKTALELGGNNVFIVLDDADIEQAVSAAVFGKFMHQGQICMAINRFIVDRKVYSKFVELFTAKAKEIKVGDPADKETIIGPLIERKQVDRILSLIDKSLKQGAKLELEGEANGNLLSPYILTDVTNDMEIAQEEIFGPVAVVIPVEGEEEAVAIANDSEFGLSGAVFSGSTQRGVKVAEQIHTGMIHVNDQTVNDEPHIAFGGEKASGLGRFNGEWALEEFTTVKWISIMHQPRNYPFS</sequence>
<dbReference type="EMBL" id="BAUT01000079">
    <property type="protein sequence ID" value="GAE28051.1"/>
    <property type="molecule type" value="Genomic_DNA"/>
</dbReference>
<keyword evidence="2 9" id="KW-0560">Oxidoreductase</keyword>
<dbReference type="FunFam" id="3.40.309.10:FF:000009">
    <property type="entry name" value="Aldehyde dehydrogenase A"/>
    <property type="match status" value="1"/>
</dbReference>
<dbReference type="PROSITE" id="PS00687">
    <property type="entry name" value="ALDEHYDE_DEHYDR_GLU"/>
    <property type="match status" value="1"/>
</dbReference>
<comment type="similarity">
    <text evidence="1 9">Belongs to the aldehyde dehydrogenase family.</text>
</comment>
<evidence type="ECO:0000256" key="4">
    <source>
        <dbReference type="ARBA" id="ARBA00050326"/>
    </source>
</evidence>
<comment type="function">
    <text evidence="5">Part of the sulfo-TAL (or sulfo-SFT) pathway, a D-sulfoquinovose degradation pathway that produces sulfolactate (SL). Catalyzes the oxidation of 3-sulfolactaldehyde (SLA) to sulfolactate (SL).</text>
</comment>
<organism evidence="11 12">
    <name type="scientific">Halalkalibacter wakoensis JCM 9140</name>
    <dbReference type="NCBI Taxonomy" id="1236970"/>
    <lineage>
        <taxon>Bacteria</taxon>
        <taxon>Bacillati</taxon>
        <taxon>Bacillota</taxon>
        <taxon>Bacilli</taxon>
        <taxon>Bacillales</taxon>
        <taxon>Bacillaceae</taxon>
        <taxon>Halalkalibacter</taxon>
    </lineage>
</organism>
<evidence type="ECO:0000313" key="12">
    <source>
        <dbReference type="Proteomes" id="UP000018890"/>
    </source>
</evidence>
<evidence type="ECO:0000256" key="9">
    <source>
        <dbReference type="RuleBase" id="RU003345"/>
    </source>
</evidence>
<feature type="active site" evidence="8">
    <location>
        <position position="253"/>
    </location>
</feature>
<comment type="caution">
    <text evidence="11">The sequence shown here is derived from an EMBL/GenBank/DDBJ whole genome shotgun (WGS) entry which is preliminary data.</text>
</comment>
<evidence type="ECO:0000256" key="6">
    <source>
        <dbReference type="ARBA" id="ARBA00066984"/>
    </source>
</evidence>
<dbReference type="Gene3D" id="3.40.605.10">
    <property type="entry name" value="Aldehyde Dehydrogenase, Chain A, domain 1"/>
    <property type="match status" value="1"/>
</dbReference>
<evidence type="ECO:0000256" key="5">
    <source>
        <dbReference type="ARBA" id="ARBA00054572"/>
    </source>
</evidence>
<keyword evidence="12" id="KW-1185">Reference proteome</keyword>
<accession>W4Q7J6</accession>
<dbReference type="InterPro" id="IPR015590">
    <property type="entry name" value="Aldehyde_DH_dom"/>
</dbReference>
<dbReference type="Proteomes" id="UP000018890">
    <property type="component" value="Unassembled WGS sequence"/>
</dbReference>
<dbReference type="FunFam" id="3.40.605.10:FF:000007">
    <property type="entry name" value="NAD/NADP-dependent betaine aldehyde dehydrogenase"/>
    <property type="match status" value="1"/>
</dbReference>
<reference evidence="11" key="1">
    <citation type="journal article" date="2014" name="Genome Announc.">
        <title>Draft Genome Sequences of Three Alkaliphilic Bacillus Strains, Bacillus wakoensis JCM 9140T, Bacillus akibai JCM 9157T, and Bacillus hemicellulosilyticus JCM 9152T.</title>
        <authorList>
            <person name="Yuki M."/>
            <person name="Oshima K."/>
            <person name="Suda W."/>
            <person name="Oshida Y."/>
            <person name="Kitamura K."/>
            <person name="Iida T."/>
            <person name="Hattori M."/>
            <person name="Ohkuma M."/>
        </authorList>
    </citation>
    <scope>NUCLEOTIDE SEQUENCE [LARGE SCALE GENOMIC DNA]</scope>
    <source>
        <strain evidence="11">JCM 9140</strain>
    </source>
</reference>
<dbReference type="Pfam" id="PF00171">
    <property type="entry name" value="Aldedh"/>
    <property type="match status" value="1"/>
</dbReference>
<dbReference type="InterPro" id="IPR029510">
    <property type="entry name" value="Ald_DH_CS_GLU"/>
</dbReference>
<dbReference type="SUPFAM" id="SSF53720">
    <property type="entry name" value="ALDH-like"/>
    <property type="match status" value="1"/>
</dbReference>
<evidence type="ECO:0000256" key="2">
    <source>
        <dbReference type="ARBA" id="ARBA00023002"/>
    </source>
</evidence>
<name>W4Q7J6_9BACI</name>
<dbReference type="InterPro" id="IPR016162">
    <property type="entry name" value="Ald_DH_N"/>
</dbReference>
<dbReference type="InterPro" id="IPR016163">
    <property type="entry name" value="Ald_DH_C"/>
</dbReference>
<evidence type="ECO:0000256" key="3">
    <source>
        <dbReference type="ARBA" id="ARBA00023027"/>
    </source>
</evidence>
<protein>
    <recommendedName>
        <fullName evidence="7">3-sulfolactaldehyde dehydrogenase</fullName>
        <ecNumber evidence="6">1.2.1.97</ecNumber>
    </recommendedName>
</protein>
<gene>
    <name evidence="11" type="ORF">JCM9140_4239</name>
</gene>
<dbReference type="CDD" id="cd07151">
    <property type="entry name" value="ALDH_HBenzADH"/>
    <property type="match status" value="1"/>
</dbReference>
<dbReference type="PANTHER" id="PTHR42986:SF1">
    <property type="entry name" value="BENZALDEHYDE DEHYDROGENASE YFMT"/>
    <property type="match status" value="1"/>
</dbReference>
<evidence type="ECO:0000259" key="10">
    <source>
        <dbReference type="Pfam" id="PF00171"/>
    </source>
</evidence>
<dbReference type="EC" id="1.2.1.97" evidence="6"/>
<comment type="catalytic activity">
    <reaction evidence="4">
        <text>(2S)-3-sulfolactaldehyde + NAD(+) + H2O = (2S)-3-sulfolactate + NADH + 2 H(+)</text>
        <dbReference type="Rhea" id="RHEA:47932"/>
        <dbReference type="ChEBI" id="CHEBI:15377"/>
        <dbReference type="ChEBI" id="CHEBI:15378"/>
        <dbReference type="ChEBI" id="CHEBI:57540"/>
        <dbReference type="ChEBI" id="CHEBI:57945"/>
        <dbReference type="ChEBI" id="CHEBI:61289"/>
        <dbReference type="ChEBI" id="CHEBI:90109"/>
        <dbReference type="EC" id="1.2.1.97"/>
    </reaction>
    <physiologicalReaction direction="left-to-right" evidence="4">
        <dbReference type="Rhea" id="RHEA:47933"/>
    </physiologicalReaction>
</comment>
<dbReference type="PROSITE" id="PS00070">
    <property type="entry name" value="ALDEHYDE_DEHYDR_CYS"/>
    <property type="match status" value="1"/>
</dbReference>